<dbReference type="OrthoDB" id="5405713at2"/>
<dbReference type="SUPFAM" id="SSF56300">
    <property type="entry name" value="Metallo-dependent phosphatases"/>
    <property type="match status" value="1"/>
</dbReference>
<name>A0A562R0U3_9BACT</name>
<dbReference type="InterPro" id="IPR029052">
    <property type="entry name" value="Metallo-depent_PP-like"/>
</dbReference>
<dbReference type="Pfam" id="PF00534">
    <property type="entry name" value="Glycos_transf_1"/>
    <property type="match status" value="1"/>
</dbReference>
<dbReference type="GO" id="GO:0016757">
    <property type="term" value="F:glycosyltransferase activity"/>
    <property type="evidence" value="ECO:0007669"/>
    <property type="project" value="InterPro"/>
</dbReference>
<dbReference type="SUPFAM" id="SSF53756">
    <property type="entry name" value="UDP-Glycosyltransferase/glycogen phosphorylase"/>
    <property type="match status" value="1"/>
</dbReference>
<dbReference type="CDD" id="cd07381">
    <property type="entry name" value="MPP_CapA"/>
    <property type="match status" value="1"/>
</dbReference>
<keyword evidence="3" id="KW-0808">Transferase</keyword>
<reference evidence="3 4" key="1">
    <citation type="submission" date="2019-07" db="EMBL/GenBank/DDBJ databases">
        <title>Genome sequencing of 100 strains of the haloalkaliphilic chemolithoautotrophic sulfur-oxidizing bacterium Thioalkalivibrio.</title>
        <authorList>
            <person name="Muyzer G."/>
        </authorList>
    </citation>
    <scope>NUCLEOTIDE SEQUENCE [LARGE SCALE GENOMIC DNA]</scope>
    <source>
        <strain evidence="3 4">ASO4-4</strain>
    </source>
</reference>
<accession>A0A562R0U3</accession>
<keyword evidence="4" id="KW-1185">Reference proteome</keyword>
<evidence type="ECO:0000259" key="2">
    <source>
        <dbReference type="SMART" id="SM00854"/>
    </source>
</evidence>
<comment type="similarity">
    <text evidence="1">Belongs to the CapA family.</text>
</comment>
<dbReference type="Gene3D" id="3.40.50.2000">
    <property type="entry name" value="Glycogen Phosphorylase B"/>
    <property type="match status" value="3"/>
</dbReference>
<dbReference type="PANTHER" id="PTHR33393:SF13">
    <property type="entry name" value="PGA BIOSYNTHESIS PROTEIN CAPA"/>
    <property type="match status" value="1"/>
</dbReference>
<proteinExistence type="inferred from homology"/>
<evidence type="ECO:0000256" key="1">
    <source>
        <dbReference type="ARBA" id="ARBA00005662"/>
    </source>
</evidence>
<dbReference type="EMBL" id="VLLC01000064">
    <property type="protein sequence ID" value="TWI62060.1"/>
    <property type="molecule type" value="Genomic_DNA"/>
</dbReference>
<dbReference type="Pfam" id="PF09587">
    <property type="entry name" value="PGA_cap"/>
    <property type="match status" value="1"/>
</dbReference>
<dbReference type="AlphaFoldDB" id="A0A562R0U3"/>
<evidence type="ECO:0000313" key="3">
    <source>
        <dbReference type="EMBL" id="TWI62060.1"/>
    </source>
</evidence>
<dbReference type="Gene3D" id="3.60.21.10">
    <property type="match status" value="1"/>
</dbReference>
<feature type="domain" description="Capsule synthesis protein CapA" evidence="2">
    <location>
        <begin position="216"/>
        <end position="463"/>
    </location>
</feature>
<sequence>MRLYGLTKDERWLSTVEKAFEYFIAKDHWRANDHWLSYCVNELTLYRPEEKYYCFGIQNVAGHLDFVLKRITTFPTLLELMMAAHKMIVRLKKDPDNSHLLHALDMDKFYHALEHRARYLLNGHFWPEFAMFFENPQRILGSFFIRHHAFRVRIDDVEHYLSGFVAYLHHYLDMPHAADETKTFSESTQQKFVFTNKKNETENKKPDTDRPEVSAKIAWGGDVNLARRQHYRTAELGWTGPLGRINALKNTDLTMVNLECVVARNGQYGVEKNESGPYYYRARPEMLNLLVASGIGLVTTANNHSGDYGPDALMEQAEWLEKAGIFHAGTGKNTEEAFSPVICRAGQLNLAVFSADATMPPFAATESEPGTAFLPLSSPEKWKNVFTPRIQAAREKADIVIIAVHWEWPPTPVPSPQKKAVGRALIDAGADAVLGASGHSLHGTEIYRQRPIIYDAGDLLFDSIRSIQGESGVFHLELSACGVERLLFYPAGTGFGFSEALHGTDASEAIEKYAGKCADLGSAMYPSSDGCGVIDIHPPYREKRVLQPAPSPMPQIIQVDTSETARLHTVNKVPEDAEIQELTAGPLTLMGIRTSPSQDIIKRQIVWVESYWKCDETLRDDYRIQIRLIPDHSDAPVWGQASDHDPCDWQLPTSLWQKGRIYKDVCGIRPPEKKRMKNCVLQAEVSVIKERDTIARFFLPHTLSVRLGPVTDKKTIPGELSDSMRKQGHEILEKLLSEKKLKVMFLTKKMAETRSGIENSALLRAGLFFEEMNISPEILTLQYDPAFAVTRDLFIKNNHISSNQIFHNIFDYFQNAAINMPRTITETHMAAGWTGIEVPGTEDLRVYDAENNFIMYVKRSPESRATEYINHFNKGKKWRRDTFDAKGFLSRIQMLEPESGLPLSEHFMRPDGSLAIIFHYRREAGKNNLAVIHLFDDRGRCIHIFDSINMLVEYWLEKISEDKNILHFMLMDRSEDYFIPLTRLSEKKQNLICAPMLHNTHTRDGSKAESGAMKNYAARVLNHPGLSDAIILLTRKQKEDITRRFGRGPYVVIPHAIKAQTYSLPPFEKRKRQKLVYIARYARDKNQGAAIRTFAKIIREVPDAELHFYGSGNDQPLMEALRLQLGLENSVFIHGFTQDPVSVYLGAGLSFSTSMREGFSMSILESLSCGCPVMAFDVNYGPSDMITDGVNGCLIPSGDENLMAEKTIEILKNPEKHKALCEAALPSVNHKFSRKNIAVLWRSLLADTVFLKRCE</sequence>
<dbReference type="InterPro" id="IPR019079">
    <property type="entry name" value="Capsule_synth_CapA"/>
</dbReference>
<dbReference type="InterPro" id="IPR052169">
    <property type="entry name" value="CW_Biosynth-Accessory"/>
</dbReference>
<dbReference type="InterPro" id="IPR001296">
    <property type="entry name" value="Glyco_trans_1"/>
</dbReference>
<dbReference type="Proteomes" id="UP000318307">
    <property type="component" value="Unassembled WGS sequence"/>
</dbReference>
<gene>
    <name evidence="3" type="ORF">LZ24_03397</name>
</gene>
<dbReference type="RefSeq" id="WP_144686832.1">
    <property type="nucleotide sequence ID" value="NZ_VLLC01000064.1"/>
</dbReference>
<organism evidence="3 4">
    <name type="scientific">Desulfobotulus alkaliphilus</name>
    <dbReference type="NCBI Taxonomy" id="622671"/>
    <lineage>
        <taxon>Bacteria</taxon>
        <taxon>Pseudomonadati</taxon>
        <taxon>Thermodesulfobacteriota</taxon>
        <taxon>Desulfobacteria</taxon>
        <taxon>Desulfobacterales</taxon>
        <taxon>Desulfobacteraceae</taxon>
        <taxon>Desulfobotulus</taxon>
    </lineage>
</organism>
<dbReference type="PANTHER" id="PTHR33393">
    <property type="entry name" value="POLYGLUTAMINE SYNTHESIS ACCESSORY PROTEIN RV0574C-RELATED"/>
    <property type="match status" value="1"/>
</dbReference>
<comment type="caution">
    <text evidence="3">The sequence shown here is derived from an EMBL/GenBank/DDBJ whole genome shotgun (WGS) entry which is preliminary data.</text>
</comment>
<protein>
    <submittedName>
        <fullName evidence="3">Glycosyltransferase involved in cell wall biosynthesis</fullName>
    </submittedName>
</protein>
<evidence type="ECO:0000313" key="4">
    <source>
        <dbReference type="Proteomes" id="UP000318307"/>
    </source>
</evidence>
<dbReference type="SMART" id="SM00854">
    <property type="entry name" value="PGA_cap"/>
    <property type="match status" value="1"/>
</dbReference>